<evidence type="ECO:0000313" key="3">
    <source>
        <dbReference type="Proteomes" id="UP000006591"/>
    </source>
</evidence>
<reference evidence="2" key="2">
    <citation type="submission" date="2018-04" db="EMBL/GenBank/DDBJ databases">
        <title>OnivRS2 (Oryza nivara Reference Sequence Version 2).</title>
        <authorList>
            <person name="Zhang J."/>
            <person name="Kudrna D."/>
            <person name="Lee S."/>
            <person name="Talag J."/>
            <person name="Rajasekar S."/>
            <person name="Welchert J."/>
            <person name="Hsing Y.-I."/>
            <person name="Wing R.A."/>
        </authorList>
    </citation>
    <scope>NUCLEOTIDE SEQUENCE [LARGE SCALE GENOMIC DNA]</scope>
    <source>
        <strain evidence="2">SL10</strain>
    </source>
</reference>
<evidence type="ECO:0000256" key="1">
    <source>
        <dbReference type="SAM" id="MobiDB-lite"/>
    </source>
</evidence>
<reference evidence="2" key="1">
    <citation type="submission" date="2015-04" db="UniProtKB">
        <authorList>
            <consortium name="EnsemblPlants"/>
        </authorList>
    </citation>
    <scope>IDENTIFICATION</scope>
    <source>
        <strain evidence="2">SL10</strain>
    </source>
</reference>
<accession>A0A0E0G8E0</accession>
<protein>
    <submittedName>
        <fullName evidence="2">Uncharacterized protein</fullName>
    </submittedName>
</protein>
<name>A0A0E0G8E0_ORYNI</name>
<sequence length="104" mass="11994">MQNWRSSRLPSPLSLACVVFFFLRSPHVRRTHPTLLPLLRFSPKIRAKSFPRFHAAAAAAAARDSTSPAVLPGRRFPGSRRHRRLRPSSRRRRAREYPNILART</sequence>
<dbReference type="Proteomes" id="UP000006591">
    <property type="component" value="Chromosome 2"/>
</dbReference>
<organism evidence="2">
    <name type="scientific">Oryza nivara</name>
    <name type="common">Indian wild rice</name>
    <name type="synonym">Oryza sativa f. spontanea</name>
    <dbReference type="NCBI Taxonomy" id="4536"/>
    <lineage>
        <taxon>Eukaryota</taxon>
        <taxon>Viridiplantae</taxon>
        <taxon>Streptophyta</taxon>
        <taxon>Embryophyta</taxon>
        <taxon>Tracheophyta</taxon>
        <taxon>Spermatophyta</taxon>
        <taxon>Magnoliopsida</taxon>
        <taxon>Liliopsida</taxon>
        <taxon>Poales</taxon>
        <taxon>Poaceae</taxon>
        <taxon>BOP clade</taxon>
        <taxon>Oryzoideae</taxon>
        <taxon>Oryzeae</taxon>
        <taxon>Oryzinae</taxon>
        <taxon>Oryza</taxon>
    </lineage>
</organism>
<feature type="compositionally biased region" description="Basic residues" evidence="1">
    <location>
        <begin position="77"/>
        <end position="94"/>
    </location>
</feature>
<proteinExistence type="predicted"/>
<dbReference type="Gramene" id="ONIVA02G22900.1">
    <property type="protein sequence ID" value="ONIVA02G22900.1"/>
    <property type="gene ID" value="ONIVA02G22900"/>
</dbReference>
<evidence type="ECO:0000313" key="2">
    <source>
        <dbReference type="EnsemblPlants" id="ONIVA02G22900.1"/>
    </source>
</evidence>
<dbReference type="EnsemblPlants" id="ONIVA02G22900.1">
    <property type="protein sequence ID" value="ONIVA02G22900.1"/>
    <property type="gene ID" value="ONIVA02G22900"/>
</dbReference>
<dbReference type="HOGENOM" id="CLU_2254477_0_0_1"/>
<dbReference type="AlphaFoldDB" id="A0A0E0G8E0"/>
<keyword evidence="3" id="KW-1185">Reference proteome</keyword>
<feature type="region of interest" description="Disordered" evidence="1">
    <location>
        <begin position="62"/>
        <end position="104"/>
    </location>
</feature>